<reference evidence="13" key="1">
    <citation type="submission" date="2025-08" db="UniProtKB">
        <authorList>
            <consortium name="RefSeq"/>
        </authorList>
    </citation>
    <scope>IDENTIFICATION</scope>
</reference>
<evidence type="ECO:0000256" key="10">
    <source>
        <dbReference type="SAM" id="Phobius"/>
    </source>
</evidence>
<feature type="transmembrane region" description="Helical" evidence="10">
    <location>
        <begin position="104"/>
        <end position="127"/>
    </location>
</feature>
<dbReference type="RefSeq" id="XP_065664072.1">
    <property type="nucleotide sequence ID" value="XM_065808000.1"/>
</dbReference>
<organism evidence="12 13">
    <name type="scientific">Hydra vulgaris</name>
    <name type="common">Hydra</name>
    <name type="synonym">Hydra attenuata</name>
    <dbReference type="NCBI Taxonomy" id="6087"/>
    <lineage>
        <taxon>Eukaryota</taxon>
        <taxon>Metazoa</taxon>
        <taxon>Cnidaria</taxon>
        <taxon>Hydrozoa</taxon>
        <taxon>Hydroidolina</taxon>
        <taxon>Anthoathecata</taxon>
        <taxon>Aplanulata</taxon>
        <taxon>Hydridae</taxon>
        <taxon>Hydra</taxon>
    </lineage>
</organism>
<dbReference type="GeneID" id="124816725"/>
<evidence type="ECO:0000256" key="8">
    <source>
        <dbReference type="ARBA" id="ARBA00023224"/>
    </source>
</evidence>
<evidence type="ECO:0000256" key="9">
    <source>
        <dbReference type="RuleBase" id="RU000688"/>
    </source>
</evidence>
<dbReference type="CDD" id="cd00637">
    <property type="entry name" value="7tm_classA_rhodopsin-like"/>
    <property type="match status" value="1"/>
</dbReference>
<feature type="domain" description="G-protein coupled receptors family 1 profile" evidence="11">
    <location>
        <begin position="47"/>
        <end position="328"/>
    </location>
</feature>
<dbReference type="InterPro" id="IPR050569">
    <property type="entry name" value="TAAR"/>
</dbReference>
<keyword evidence="6 10" id="KW-0472">Membrane</keyword>
<gene>
    <name evidence="13" type="primary">LOC124816725</name>
</gene>
<evidence type="ECO:0000256" key="5">
    <source>
        <dbReference type="ARBA" id="ARBA00023040"/>
    </source>
</evidence>
<accession>A0ABM4CQE7</accession>
<dbReference type="Proteomes" id="UP001652625">
    <property type="component" value="Chromosome 10"/>
</dbReference>
<feature type="transmembrane region" description="Helical" evidence="10">
    <location>
        <begin position="31"/>
        <end position="55"/>
    </location>
</feature>
<name>A0ABM4CQE7_HYDVU</name>
<evidence type="ECO:0000259" key="11">
    <source>
        <dbReference type="PROSITE" id="PS50262"/>
    </source>
</evidence>
<keyword evidence="12" id="KW-1185">Reference proteome</keyword>
<sequence>MNISYLDPYKIICSSTVHIIPLCYRCKVFTYTAAVILILLIPPTVFLNSIAFAVIFKTRKLHTPSNILLASTALCDFFSSTISMPLWIITWLLGLHQKHSCTVYLLAVYTSHVFSYLSFLLVSFISFDRYLAIFKPFFYSNKISSNVYCYVRLVLVISSIVFALNAASFLTPNKQLIEITILLSLPTFMLHSIYVHFKILFKVKDVRKNIEKQKTKKNSLTSLTVSCSANSIAVICSVVYMKTISSYESLNERKLDKMVVSRKQKQVNICYLTCLLLLSLYFCYTPYIMVTATWRFKTSTKDVQWTHVAYMFSYAITCIKSFINPILYCYRSKEIKKQIKGQILSINFFRSIKNFKM</sequence>
<evidence type="ECO:0000256" key="2">
    <source>
        <dbReference type="ARBA" id="ARBA00022475"/>
    </source>
</evidence>
<keyword evidence="3 9" id="KW-0812">Transmembrane</keyword>
<keyword evidence="2" id="KW-1003">Cell membrane</keyword>
<feature type="transmembrane region" description="Helical" evidence="10">
    <location>
        <begin position="267"/>
        <end position="288"/>
    </location>
</feature>
<evidence type="ECO:0000256" key="4">
    <source>
        <dbReference type="ARBA" id="ARBA00022989"/>
    </source>
</evidence>
<keyword evidence="5 9" id="KW-0297">G-protein coupled receptor</keyword>
<dbReference type="PRINTS" id="PR00237">
    <property type="entry name" value="GPCRRHODOPSN"/>
</dbReference>
<keyword evidence="4 10" id="KW-1133">Transmembrane helix</keyword>
<evidence type="ECO:0000256" key="6">
    <source>
        <dbReference type="ARBA" id="ARBA00023136"/>
    </source>
</evidence>
<feature type="transmembrane region" description="Helical" evidence="10">
    <location>
        <begin position="176"/>
        <end position="197"/>
    </location>
</feature>
<keyword evidence="7 9" id="KW-0675">Receptor</keyword>
<proteinExistence type="inferred from homology"/>
<evidence type="ECO:0000256" key="7">
    <source>
        <dbReference type="ARBA" id="ARBA00023170"/>
    </source>
</evidence>
<keyword evidence="8 9" id="KW-0807">Transducer</keyword>
<dbReference type="InterPro" id="IPR000276">
    <property type="entry name" value="GPCR_Rhodpsn"/>
</dbReference>
<dbReference type="PROSITE" id="PS00237">
    <property type="entry name" value="G_PROTEIN_RECEP_F1_1"/>
    <property type="match status" value="1"/>
</dbReference>
<dbReference type="PANTHER" id="PTHR24249">
    <property type="entry name" value="HISTAMINE RECEPTOR-RELATED G-PROTEIN COUPLED RECEPTOR"/>
    <property type="match status" value="1"/>
</dbReference>
<feature type="transmembrane region" description="Helical" evidence="10">
    <location>
        <begin position="308"/>
        <end position="330"/>
    </location>
</feature>
<feature type="transmembrane region" description="Helical" evidence="10">
    <location>
        <begin position="67"/>
        <end position="92"/>
    </location>
</feature>
<evidence type="ECO:0000313" key="12">
    <source>
        <dbReference type="Proteomes" id="UP001652625"/>
    </source>
</evidence>
<dbReference type="Gene3D" id="1.20.1070.10">
    <property type="entry name" value="Rhodopsin 7-helix transmembrane proteins"/>
    <property type="match status" value="1"/>
</dbReference>
<dbReference type="InterPro" id="IPR017452">
    <property type="entry name" value="GPCR_Rhodpsn_7TM"/>
</dbReference>
<evidence type="ECO:0000256" key="1">
    <source>
        <dbReference type="ARBA" id="ARBA00004651"/>
    </source>
</evidence>
<dbReference type="Pfam" id="PF00001">
    <property type="entry name" value="7tm_1"/>
    <property type="match status" value="1"/>
</dbReference>
<evidence type="ECO:0000313" key="13">
    <source>
        <dbReference type="RefSeq" id="XP_065664072.1"/>
    </source>
</evidence>
<comment type="subcellular location">
    <subcellularLocation>
        <location evidence="1">Cell membrane</location>
        <topology evidence="1">Multi-pass membrane protein</topology>
    </subcellularLocation>
</comment>
<dbReference type="SUPFAM" id="SSF81321">
    <property type="entry name" value="Family A G protein-coupled receptor-like"/>
    <property type="match status" value="1"/>
</dbReference>
<evidence type="ECO:0000256" key="3">
    <source>
        <dbReference type="ARBA" id="ARBA00022692"/>
    </source>
</evidence>
<comment type="similarity">
    <text evidence="9">Belongs to the G-protein coupled receptor 1 family.</text>
</comment>
<dbReference type="PROSITE" id="PS50262">
    <property type="entry name" value="G_PROTEIN_RECEP_F1_2"/>
    <property type="match status" value="1"/>
</dbReference>
<feature type="transmembrane region" description="Helical" evidence="10">
    <location>
        <begin position="147"/>
        <end position="170"/>
    </location>
</feature>
<protein>
    <submittedName>
        <fullName evidence="13">5-hydroxytryptamine receptor 1B isoform X2</fullName>
    </submittedName>
</protein>